<comment type="subcellular location">
    <subcellularLocation>
        <location evidence="1">Membrane</location>
        <topology evidence="1">Multi-pass membrane protein</topology>
    </subcellularLocation>
</comment>
<feature type="transmembrane region" description="Helical" evidence="10">
    <location>
        <begin position="294"/>
        <end position="314"/>
    </location>
</feature>
<feature type="region of interest" description="Disordered" evidence="9">
    <location>
        <begin position="22"/>
        <end position="53"/>
    </location>
</feature>
<evidence type="ECO:0000313" key="12">
    <source>
        <dbReference type="Proteomes" id="UP000027265"/>
    </source>
</evidence>
<comment type="similarity">
    <text evidence="2">Belongs to the oligopeptide OPT transporter family.</text>
</comment>
<feature type="transmembrane region" description="Helical" evidence="10">
    <location>
        <begin position="628"/>
        <end position="647"/>
    </location>
</feature>
<organism evidence="11 12">
    <name type="scientific">Jaapia argillacea MUCL 33604</name>
    <dbReference type="NCBI Taxonomy" id="933084"/>
    <lineage>
        <taxon>Eukaryota</taxon>
        <taxon>Fungi</taxon>
        <taxon>Dikarya</taxon>
        <taxon>Basidiomycota</taxon>
        <taxon>Agaricomycotina</taxon>
        <taxon>Agaricomycetes</taxon>
        <taxon>Agaricomycetidae</taxon>
        <taxon>Jaapiales</taxon>
        <taxon>Jaapiaceae</taxon>
        <taxon>Jaapia</taxon>
    </lineage>
</organism>
<reference evidence="12" key="1">
    <citation type="journal article" date="2014" name="Proc. Natl. Acad. Sci. U.S.A.">
        <title>Extensive sampling of basidiomycete genomes demonstrates inadequacy of the white-rot/brown-rot paradigm for wood decay fungi.</title>
        <authorList>
            <person name="Riley R."/>
            <person name="Salamov A.A."/>
            <person name="Brown D.W."/>
            <person name="Nagy L.G."/>
            <person name="Floudas D."/>
            <person name="Held B.W."/>
            <person name="Levasseur A."/>
            <person name="Lombard V."/>
            <person name="Morin E."/>
            <person name="Otillar R."/>
            <person name="Lindquist E.A."/>
            <person name="Sun H."/>
            <person name="LaButti K.M."/>
            <person name="Schmutz J."/>
            <person name="Jabbour D."/>
            <person name="Luo H."/>
            <person name="Baker S.E."/>
            <person name="Pisabarro A.G."/>
            <person name="Walton J.D."/>
            <person name="Blanchette R.A."/>
            <person name="Henrissat B."/>
            <person name="Martin F."/>
            <person name="Cullen D."/>
            <person name="Hibbett D.S."/>
            <person name="Grigoriev I.V."/>
        </authorList>
    </citation>
    <scope>NUCLEOTIDE SEQUENCE [LARGE SCALE GENOMIC DNA]</scope>
    <source>
        <strain evidence="12">MUCL 33604</strain>
    </source>
</reference>
<keyword evidence="12" id="KW-1185">Reference proteome</keyword>
<dbReference type="InParanoid" id="A0A067PS83"/>
<evidence type="ECO:0000313" key="11">
    <source>
        <dbReference type="EMBL" id="KDQ53186.1"/>
    </source>
</evidence>
<dbReference type="GO" id="GO:0035673">
    <property type="term" value="F:oligopeptide transmembrane transporter activity"/>
    <property type="evidence" value="ECO:0007669"/>
    <property type="project" value="InterPro"/>
</dbReference>
<dbReference type="OrthoDB" id="9986677at2759"/>
<dbReference type="InterPro" id="IPR004648">
    <property type="entry name" value="Oligpept_transpt"/>
</dbReference>
<evidence type="ECO:0000256" key="2">
    <source>
        <dbReference type="ARBA" id="ARBA00008807"/>
    </source>
</evidence>
<feature type="transmembrane region" description="Helical" evidence="10">
    <location>
        <begin position="320"/>
        <end position="338"/>
    </location>
</feature>
<dbReference type="Proteomes" id="UP000027265">
    <property type="component" value="Unassembled WGS sequence"/>
</dbReference>
<keyword evidence="8 10" id="KW-0472">Membrane</keyword>
<feature type="transmembrane region" description="Helical" evidence="10">
    <location>
        <begin position="452"/>
        <end position="470"/>
    </location>
</feature>
<keyword evidence="7 10" id="KW-1133">Transmembrane helix</keyword>
<feature type="transmembrane region" description="Helical" evidence="10">
    <location>
        <begin position="659"/>
        <end position="675"/>
    </location>
</feature>
<feature type="transmembrane region" description="Helical" evidence="10">
    <location>
        <begin position="482"/>
        <end position="504"/>
    </location>
</feature>
<evidence type="ECO:0008006" key="13">
    <source>
        <dbReference type="Google" id="ProtNLM"/>
    </source>
</evidence>
<feature type="transmembrane region" description="Helical" evidence="10">
    <location>
        <begin position="242"/>
        <end position="273"/>
    </location>
</feature>
<proteinExistence type="inferred from homology"/>
<gene>
    <name evidence="11" type="ORF">JAAARDRAFT_197670</name>
</gene>
<dbReference type="Pfam" id="PF03169">
    <property type="entry name" value="OPT"/>
    <property type="match status" value="1"/>
</dbReference>
<dbReference type="GO" id="GO:0015031">
    <property type="term" value="P:protein transport"/>
    <property type="evidence" value="ECO:0007669"/>
    <property type="project" value="UniProtKB-KW"/>
</dbReference>
<evidence type="ECO:0000256" key="4">
    <source>
        <dbReference type="ARBA" id="ARBA00022692"/>
    </source>
</evidence>
<dbReference type="GO" id="GO:0016020">
    <property type="term" value="C:membrane"/>
    <property type="evidence" value="ECO:0007669"/>
    <property type="project" value="UniProtKB-SubCell"/>
</dbReference>
<evidence type="ECO:0000256" key="10">
    <source>
        <dbReference type="SAM" id="Phobius"/>
    </source>
</evidence>
<feature type="transmembrane region" description="Helical" evidence="10">
    <location>
        <begin position="166"/>
        <end position="188"/>
    </location>
</feature>
<dbReference type="PANTHER" id="PTHR22601">
    <property type="entry name" value="ISP4 LIKE PROTEIN"/>
    <property type="match status" value="1"/>
</dbReference>
<evidence type="ECO:0000256" key="8">
    <source>
        <dbReference type="ARBA" id="ARBA00023136"/>
    </source>
</evidence>
<keyword evidence="3" id="KW-0813">Transport</keyword>
<evidence type="ECO:0000256" key="3">
    <source>
        <dbReference type="ARBA" id="ARBA00022448"/>
    </source>
</evidence>
<feature type="transmembrane region" description="Helical" evidence="10">
    <location>
        <begin position="709"/>
        <end position="732"/>
    </location>
</feature>
<keyword evidence="4 10" id="KW-0812">Transmembrane</keyword>
<feature type="compositionally biased region" description="Acidic residues" evidence="9">
    <location>
        <begin position="43"/>
        <end position="53"/>
    </location>
</feature>
<dbReference type="AlphaFoldDB" id="A0A067PS83"/>
<evidence type="ECO:0000256" key="5">
    <source>
        <dbReference type="ARBA" id="ARBA00022856"/>
    </source>
</evidence>
<feature type="transmembrane region" description="Helical" evidence="10">
    <location>
        <begin position="195"/>
        <end position="216"/>
    </location>
</feature>
<feature type="transmembrane region" description="Helical" evidence="10">
    <location>
        <begin position="111"/>
        <end position="131"/>
    </location>
</feature>
<keyword evidence="5" id="KW-0571">Peptide transport</keyword>
<sequence length="764" mass="85253">MALVSEAIPTLSHRRGELKDFSSYDEKRDSTSIVKDVSSDLEGNSESEFAPEETDDVVKDAGDIATQILHTDDDPSLPALTFRFWFLGIGLSMFGSVLSEIYWWKPQNATVSSLFQLIISYVLGNAMAKLIPTKGYFKYLNPGPFNIKEHTCIVIFSSTASTNADAIAIIATLDLFYGVTLNPGIAIFQTLASQLLGYGFAGILRVLLVFPTYALFPGTVPQVNLLQSMHTGNYLSKKKMRFFWIVFTAIFCWEIVPTWMFPLLTAFSVVCLADRGQHDFVRNLFGGGSSNEGFGLFSFGFDWTLITQGAPLYWPLQTQISSYLGMAGGYVLLTVAYYSNLWGGKEMGLPWMSTSLFYANGTTYDQTAILNDQQEFDPEKYAQVGQPWLTTSYALSLLCYNLAVGASFSHVLVWHWPELKTAFSGFKFLKNADDIDDPHFQKMRVYKEVPQWWYIGILLGSFGVACGTLYTHTVFLPGWSLVIFVIISFIVTTFLGFVTAVTGFSQPTEGLIQLIAAYIHPGEPVANMYARLYGYSTGYQALYLLQDLKLGQYCKIPPRATFTAQVSGTIVGAIMNYVLMKTIIAAHRDDLVNPIGTRLWSGWQAQATNTQAVTWGALAKQMYSPGATYFWVPMAILIGFIAPFIFFGLHKLFGHKTGIFKYILVPVLTTYLGYLPYSVNGQWWTCFVIGIASQWWARTRRPRWFKKYNYLMSAALDGGTQIIYFILNFAVFGASGNGVNFPTWWGNPSPTGGLSVDRCKSTSS</sequence>
<protein>
    <recommendedName>
        <fullName evidence="13">OPT superfamily oligopeptide transporter</fullName>
    </recommendedName>
</protein>
<dbReference type="NCBIfam" id="TIGR00728">
    <property type="entry name" value="OPT_sfam"/>
    <property type="match status" value="1"/>
</dbReference>
<evidence type="ECO:0000256" key="6">
    <source>
        <dbReference type="ARBA" id="ARBA00022927"/>
    </source>
</evidence>
<evidence type="ECO:0000256" key="9">
    <source>
        <dbReference type="SAM" id="MobiDB-lite"/>
    </source>
</evidence>
<feature type="transmembrane region" description="Helical" evidence="10">
    <location>
        <begin position="681"/>
        <end position="697"/>
    </location>
</feature>
<name>A0A067PS83_9AGAM</name>
<feature type="transmembrane region" description="Helical" evidence="10">
    <location>
        <begin position="84"/>
        <end position="104"/>
    </location>
</feature>
<dbReference type="EMBL" id="KL197735">
    <property type="protein sequence ID" value="KDQ53186.1"/>
    <property type="molecule type" value="Genomic_DNA"/>
</dbReference>
<dbReference type="InterPro" id="IPR004813">
    <property type="entry name" value="OPT"/>
</dbReference>
<accession>A0A067PS83</accession>
<evidence type="ECO:0000256" key="1">
    <source>
        <dbReference type="ARBA" id="ARBA00004141"/>
    </source>
</evidence>
<dbReference type="HOGENOM" id="CLU_004965_3_0_1"/>
<keyword evidence="6" id="KW-0653">Protein transport</keyword>
<evidence type="ECO:0000256" key="7">
    <source>
        <dbReference type="ARBA" id="ARBA00022989"/>
    </source>
</evidence>